<organism evidence="1">
    <name type="scientific">Christensenella massiliensis</name>
    <dbReference type="NCBI Taxonomy" id="1805714"/>
    <lineage>
        <taxon>Bacteria</taxon>
        <taxon>Bacillati</taxon>
        <taxon>Bacillota</taxon>
        <taxon>Clostridia</taxon>
        <taxon>Christensenellales</taxon>
        <taxon>Christensenellaceae</taxon>
        <taxon>Christensenella</taxon>
    </lineage>
</organism>
<dbReference type="Pfam" id="PF10050">
    <property type="entry name" value="DUF2284"/>
    <property type="match status" value="1"/>
</dbReference>
<accession>A0AAU8ABS1</accession>
<name>A0AAU8ABS1_9FIRM</name>
<protein>
    <submittedName>
        <fullName evidence="1">DUF2284 domain-containing protein</fullName>
    </submittedName>
</protein>
<proteinExistence type="predicted"/>
<dbReference type="EMBL" id="CP117826">
    <property type="protein sequence ID" value="XCC63479.1"/>
    <property type="molecule type" value="Genomic_DNA"/>
</dbReference>
<sequence>MEQKITRELKRLGALYTAPVKVADISFSPDLRTLCEMNSCGAFGTNWGCPPGCGTVDELSCKVREYPSGVVYQYVGALEDSFDYEGMMEAGRVFGGITDGIRSFVQANVPASFVLGAGGCTLCGTCTYPDAPCRFPERKNISVEACGINVSVLCAKCGLGYIHGPNTVTNTGVVLFRQA</sequence>
<gene>
    <name evidence="1" type="ORF">PUP29_06065</name>
</gene>
<dbReference type="InterPro" id="IPR019271">
    <property type="entry name" value="DUF2284_metal-binding"/>
</dbReference>
<dbReference type="RefSeq" id="WP_079546700.1">
    <property type="nucleotide sequence ID" value="NZ_CP117826.1"/>
</dbReference>
<reference evidence="1" key="1">
    <citation type="submission" date="2023-02" db="EMBL/GenBank/DDBJ databases">
        <title>Gut commensal Christensenella minuta modulates host metabolism via a new class of secondary bile acids.</title>
        <authorList>
            <person name="Liu C."/>
        </authorList>
    </citation>
    <scope>NUCLEOTIDE SEQUENCE</scope>
    <source>
        <strain evidence="1">CA70</strain>
    </source>
</reference>
<evidence type="ECO:0000313" key="1">
    <source>
        <dbReference type="EMBL" id="XCC63479.1"/>
    </source>
</evidence>
<dbReference type="AlphaFoldDB" id="A0AAU8ABS1"/>